<reference evidence="1" key="1">
    <citation type="submission" date="2019-04" db="EMBL/GenBank/DDBJ databases">
        <title>An insight into the mialome of Ixodes scapularis.</title>
        <authorList>
            <person name="Ribeiro J.M."/>
            <person name="Mather T.N."/>
            <person name="Karim S."/>
        </authorList>
    </citation>
    <scope>NUCLEOTIDE SEQUENCE</scope>
</reference>
<proteinExistence type="predicted"/>
<protein>
    <submittedName>
        <fullName evidence="1">Putative secreted protein</fullName>
    </submittedName>
</protein>
<dbReference type="EMBL" id="GHJT01010941">
    <property type="protein sequence ID" value="MOY44912.1"/>
    <property type="molecule type" value="Transcribed_RNA"/>
</dbReference>
<sequence length="100" mass="11140">MSDVDGGSRARSFRRVFCFATFFLCCRCVTFFSLVVSARVFCPFHRLFPRASRVFVFVFSSVARGWSNRLFGSTGAVLCEGCPPSSSHSWDESSALRACT</sequence>
<evidence type="ECO:0000313" key="1">
    <source>
        <dbReference type="EMBL" id="MOY44912.1"/>
    </source>
</evidence>
<accession>A0A4D5S5F1</accession>
<name>A0A4D5S5F1_IXOSC</name>
<organism evidence="1">
    <name type="scientific">Ixodes scapularis</name>
    <name type="common">Black-legged tick</name>
    <name type="synonym">Deer tick</name>
    <dbReference type="NCBI Taxonomy" id="6945"/>
    <lineage>
        <taxon>Eukaryota</taxon>
        <taxon>Metazoa</taxon>
        <taxon>Ecdysozoa</taxon>
        <taxon>Arthropoda</taxon>
        <taxon>Chelicerata</taxon>
        <taxon>Arachnida</taxon>
        <taxon>Acari</taxon>
        <taxon>Parasitiformes</taxon>
        <taxon>Ixodida</taxon>
        <taxon>Ixodoidea</taxon>
        <taxon>Ixodidae</taxon>
        <taxon>Ixodinae</taxon>
        <taxon>Ixodes</taxon>
    </lineage>
</organism>
<dbReference type="AlphaFoldDB" id="A0A4D5S5F1"/>